<proteinExistence type="predicted"/>
<feature type="domain" description="Bacterial bifunctional deaminase-reductase C-terminal" evidence="1">
    <location>
        <begin position="5"/>
        <end position="167"/>
    </location>
</feature>
<dbReference type="PANTHER" id="PTHR38011:SF11">
    <property type="entry name" value="2,5-DIAMINO-6-RIBOSYLAMINO-4(3H)-PYRIMIDINONE 5'-PHOSPHATE REDUCTASE"/>
    <property type="match status" value="1"/>
</dbReference>
<name>A0AB39HPU6_9BACI</name>
<dbReference type="RefSeq" id="WP_368654126.1">
    <property type="nucleotide sequence ID" value="NZ_CP162599.1"/>
</dbReference>
<organism evidence="2">
    <name type="scientific">Ornithinibacillus sp. 4-3</name>
    <dbReference type="NCBI Taxonomy" id="3231488"/>
    <lineage>
        <taxon>Bacteria</taxon>
        <taxon>Bacillati</taxon>
        <taxon>Bacillota</taxon>
        <taxon>Bacilli</taxon>
        <taxon>Bacillales</taxon>
        <taxon>Bacillaceae</taxon>
        <taxon>Ornithinibacillus</taxon>
    </lineage>
</organism>
<evidence type="ECO:0000259" key="1">
    <source>
        <dbReference type="Pfam" id="PF01872"/>
    </source>
</evidence>
<dbReference type="EMBL" id="CP162599">
    <property type="protein sequence ID" value="XDK33447.1"/>
    <property type="molecule type" value="Genomic_DNA"/>
</dbReference>
<dbReference type="InterPro" id="IPR024072">
    <property type="entry name" value="DHFR-like_dom_sf"/>
</dbReference>
<dbReference type="GO" id="GO:0008703">
    <property type="term" value="F:5-amino-6-(5-phosphoribosylamino)uracil reductase activity"/>
    <property type="evidence" value="ECO:0007669"/>
    <property type="project" value="InterPro"/>
</dbReference>
<dbReference type="InterPro" id="IPR002734">
    <property type="entry name" value="RibDG_C"/>
</dbReference>
<dbReference type="Gene3D" id="3.40.430.10">
    <property type="entry name" value="Dihydrofolate Reductase, subunit A"/>
    <property type="match status" value="1"/>
</dbReference>
<sequence>MNQNRKVVLFIASSLDGYIATKEESLEWLFKVEGDGDNGTSEFFDTIDTVLMGKTTYDWIIKHEGDNSWLYSDKNCYVFTRSSVADTEQVKFINPNIPDFVNELKKQEGKNIWLVGGGKLLYSFLKENVVDEIIITVAPTLIGKGIPLFEDGDYHLELLLKGIKQFNQFVELHYEVKR</sequence>
<dbReference type="Pfam" id="PF01872">
    <property type="entry name" value="RibD_C"/>
    <property type="match status" value="1"/>
</dbReference>
<gene>
    <name evidence="2" type="ORF">AB4Y30_03565</name>
</gene>
<dbReference type="GO" id="GO:0009231">
    <property type="term" value="P:riboflavin biosynthetic process"/>
    <property type="evidence" value="ECO:0007669"/>
    <property type="project" value="InterPro"/>
</dbReference>
<dbReference type="AlphaFoldDB" id="A0AB39HPU6"/>
<protein>
    <submittedName>
        <fullName evidence="2">Dihydrofolate reductase family protein</fullName>
    </submittedName>
</protein>
<evidence type="ECO:0000313" key="2">
    <source>
        <dbReference type="EMBL" id="XDK33447.1"/>
    </source>
</evidence>
<reference evidence="2" key="1">
    <citation type="submission" date="2024-07" db="EMBL/GenBank/DDBJ databases">
        <title>Halotolerant mesophilic bacterium Ornithinibacillus sp. 4-3, sp. nov., isolated from soil.</title>
        <authorList>
            <person name="Sidarenka A.V."/>
            <person name="Guliayeva D.E."/>
            <person name="Leanovich S.I."/>
            <person name="Hileuskaya K.S."/>
            <person name="Akhremchuk A.E."/>
            <person name="Sikolenko M.A."/>
            <person name="Valentovich L.N."/>
        </authorList>
    </citation>
    <scope>NUCLEOTIDE SEQUENCE</scope>
    <source>
        <strain evidence="2">4-3</strain>
    </source>
</reference>
<accession>A0AB39HPU6</accession>
<dbReference type="PANTHER" id="PTHR38011">
    <property type="entry name" value="DIHYDROFOLATE REDUCTASE FAMILY PROTEIN (AFU_ORTHOLOGUE AFUA_8G06820)"/>
    <property type="match status" value="1"/>
</dbReference>
<dbReference type="SUPFAM" id="SSF53597">
    <property type="entry name" value="Dihydrofolate reductase-like"/>
    <property type="match status" value="1"/>
</dbReference>
<dbReference type="InterPro" id="IPR050765">
    <property type="entry name" value="Riboflavin_Biosynth_HTPR"/>
</dbReference>